<evidence type="ECO:0000313" key="2">
    <source>
        <dbReference type="EMBL" id="KAG7377389.1"/>
    </source>
</evidence>
<gene>
    <name evidence="2" type="ORF">PHYBOEH_000917</name>
</gene>
<reference evidence="2" key="1">
    <citation type="submission" date="2021-02" db="EMBL/GenBank/DDBJ databases">
        <authorList>
            <person name="Palmer J.M."/>
        </authorList>
    </citation>
    <scope>NUCLEOTIDE SEQUENCE</scope>
    <source>
        <strain evidence="2">SCRP23</strain>
    </source>
</reference>
<dbReference type="OrthoDB" id="76483at2759"/>
<dbReference type="AlphaFoldDB" id="A0A8T1VBA9"/>
<dbReference type="Proteomes" id="UP000693981">
    <property type="component" value="Unassembled WGS sequence"/>
</dbReference>
<feature type="coiled-coil region" evidence="1">
    <location>
        <begin position="124"/>
        <end position="151"/>
    </location>
</feature>
<dbReference type="EMBL" id="JAGDFL010001171">
    <property type="protein sequence ID" value="KAG7377389.1"/>
    <property type="molecule type" value="Genomic_DNA"/>
</dbReference>
<comment type="caution">
    <text evidence="2">The sequence shown here is derived from an EMBL/GenBank/DDBJ whole genome shotgun (WGS) entry which is preliminary data.</text>
</comment>
<protein>
    <submittedName>
        <fullName evidence="2">Uncharacterized protein</fullName>
    </submittedName>
</protein>
<sequence length="446" mass="49320">MVEDAQMDDDFLAALEDFLSDCSVPIPSMRELPSENGSGVVDEKMIHTDNEVLAETETLLASWNSDDNLLATYTGKPAEVVSRGHESPPDTQQKQAIAKKRREARNAQAAERRRKLHHKVKAEKIALTQMKSELSEKLAKLESTRALAKVESKPANTLALGAWKTIAMRQMEQRFQAEEQQRQLRTAVVNQSRIIHQMNNFLQQSLANDDTDGIMPRDEQKSSETKDGAAVLATFMSELDSLYGQTDSMFVQLEMKISSPLAYGPTPKAHQGVEYFDAADLTVIPFCFEGTCRALSTIIISDPEGSTCNQCIADPNTAAFKNTISHRLESGDVATMASYTAARRYKEADRVVFVWRALTEGQGNYAGLHADETAWVVVCPAPAGQAGWTTNSTIVQSYARLVPVGFNSDPESESDRQARDFAKIVAQSGQEDVKVMMDKFEKLLLS</sequence>
<organism evidence="2 3">
    <name type="scientific">Phytophthora boehmeriae</name>
    <dbReference type="NCBI Taxonomy" id="109152"/>
    <lineage>
        <taxon>Eukaryota</taxon>
        <taxon>Sar</taxon>
        <taxon>Stramenopiles</taxon>
        <taxon>Oomycota</taxon>
        <taxon>Peronosporomycetes</taxon>
        <taxon>Peronosporales</taxon>
        <taxon>Peronosporaceae</taxon>
        <taxon>Phytophthora</taxon>
    </lineage>
</organism>
<evidence type="ECO:0000256" key="1">
    <source>
        <dbReference type="SAM" id="Coils"/>
    </source>
</evidence>
<keyword evidence="3" id="KW-1185">Reference proteome</keyword>
<accession>A0A8T1VBA9</accession>
<proteinExistence type="predicted"/>
<name>A0A8T1VBA9_9STRA</name>
<keyword evidence="1" id="KW-0175">Coiled coil</keyword>
<evidence type="ECO:0000313" key="3">
    <source>
        <dbReference type="Proteomes" id="UP000693981"/>
    </source>
</evidence>